<evidence type="ECO:0000256" key="1">
    <source>
        <dbReference type="ARBA" id="ARBA00004370"/>
    </source>
</evidence>
<sequence>MAFQPILLPVFVMVALTFVVPIVMARRRFRFYREQRLHPQKTATRKGMTEHMGDDRAADHFKNLFEMPVLFYLAAVLSIITNSASYWLLGLAWLYVVTRIIHAYIHCTYNNVFHRFKAFISSFFVLLALWVVLILDIVVF</sequence>
<reference evidence="7" key="1">
    <citation type="journal article" date="2019" name="Int. J. Syst. Evol. Microbiol.">
        <title>The Global Catalogue of Microorganisms (GCM) 10K type strain sequencing project: providing services to taxonomists for standard genome sequencing and annotation.</title>
        <authorList>
            <consortium name="The Broad Institute Genomics Platform"/>
            <consortium name="The Broad Institute Genome Sequencing Center for Infectious Disease"/>
            <person name="Wu L."/>
            <person name="Ma J."/>
        </authorList>
    </citation>
    <scope>NUCLEOTIDE SEQUENCE [LARGE SCALE GENOMIC DNA]</scope>
    <source>
        <strain evidence="7">JCM 17727</strain>
    </source>
</reference>
<dbReference type="Gene3D" id="1.20.120.550">
    <property type="entry name" value="Membrane associated eicosanoid/glutathione metabolism-like domain"/>
    <property type="match status" value="1"/>
</dbReference>
<comment type="caution">
    <text evidence="6">The sequence shown here is derived from an EMBL/GenBank/DDBJ whole genome shotgun (WGS) entry which is preliminary data.</text>
</comment>
<evidence type="ECO:0000313" key="7">
    <source>
        <dbReference type="Proteomes" id="UP001501294"/>
    </source>
</evidence>
<keyword evidence="2 5" id="KW-0812">Transmembrane</keyword>
<evidence type="ECO:0000256" key="3">
    <source>
        <dbReference type="ARBA" id="ARBA00022989"/>
    </source>
</evidence>
<keyword evidence="3 5" id="KW-1133">Transmembrane helix</keyword>
<evidence type="ECO:0000313" key="6">
    <source>
        <dbReference type="EMBL" id="GAA4345577.1"/>
    </source>
</evidence>
<dbReference type="InterPro" id="IPR023352">
    <property type="entry name" value="MAPEG-like_dom_sf"/>
</dbReference>
<dbReference type="RefSeq" id="WP_223577072.1">
    <property type="nucleotide sequence ID" value="NZ_BAABFU010000001.1"/>
</dbReference>
<feature type="transmembrane region" description="Helical" evidence="5">
    <location>
        <begin position="116"/>
        <end position="139"/>
    </location>
</feature>
<dbReference type="Proteomes" id="UP001501294">
    <property type="component" value="Unassembled WGS sequence"/>
</dbReference>
<dbReference type="Pfam" id="PF01124">
    <property type="entry name" value="MAPEG"/>
    <property type="match status" value="1"/>
</dbReference>
<evidence type="ECO:0000256" key="2">
    <source>
        <dbReference type="ARBA" id="ARBA00022692"/>
    </source>
</evidence>
<dbReference type="InterPro" id="IPR001129">
    <property type="entry name" value="Membr-assoc_MAPEG"/>
</dbReference>
<name>A0ABP8HVT5_9GAMM</name>
<dbReference type="SUPFAM" id="SSF161084">
    <property type="entry name" value="MAPEG domain-like"/>
    <property type="match status" value="1"/>
</dbReference>
<feature type="transmembrane region" description="Helical" evidence="5">
    <location>
        <begin position="6"/>
        <end position="25"/>
    </location>
</feature>
<accession>A0ABP8HVT5</accession>
<feature type="transmembrane region" description="Helical" evidence="5">
    <location>
        <begin position="69"/>
        <end position="96"/>
    </location>
</feature>
<proteinExistence type="predicted"/>
<evidence type="ECO:0000256" key="5">
    <source>
        <dbReference type="SAM" id="Phobius"/>
    </source>
</evidence>
<gene>
    <name evidence="6" type="ORF">GCM10023150_06030</name>
</gene>
<dbReference type="EMBL" id="BAABFU010000001">
    <property type="protein sequence ID" value="GAA4345577.1"/>
    <property type="molecule type" value="Genomic_DNA"/>
</dbReference>
<comment type="subcellular location">
    <subcellularLocation>
        <location evidence="1">Membrane</location>
    </subcellularLocation>
</comment>
<protein>
    <submittedName>
        <fullName evidence="6">MAPEG family protein</fullName>
    </submittedName>
</protein>
<keyword evidence="7" id="KW-1185">Reference proteome</keyword>
<organism evidence="6 7">
    <name type="scientific">Kangiella taiwanensis</name>
    <dbReference type="NCBI Taxonomy" id="1079179"/>
    <lineage>
        <taxon>Bacteria</taxon>
        <taxon>Pseudomonadati</taxon>
        <taxon>Pseudomonadota</taxon>
        <taxon>Gammaproteobacteria</taxon>
        <taxon>Kangiellales</taxon>
        <taxon>Kangiellaceae</taxon>
        <taxon>Kangiella</taxon>
    </lineage>
</organism>
<keyword evidence="4 5" id="KW-0472">Membrane</keyword>
<evidence type="ECO:0000256" key="4">
    <source>
        <dbReference type="ARBA" id="ARBA00023136"/>
    </source>
</evidence>